<keyword evidence="3" id="KW-1185">Reference proteome</keyword>
<feature type="transmembrane region" description="Helical" evidence="1">
    <location>
        <begin position="60"/>
        <end position="79"/>
    </location>
</feature>
<organism evidence="2 3">
    <name type="scientific">Cytobacillus kochii</name>
    <dbReference type="NCBI Taxonomy" id="859143"/>
    <lineage>
        <taxon>Bacteria</taxon>
        <taxon>Bacillati</taxon>
        <taxon>Bacillota</taxon>
        <taxon>Bacilli</taxon>
        <taxon>Bacillales</taxon>
        <taxon>Bacillaceae</taxon>
        <taxon>Cytobacillus</taxon>
    </lineage>
</organism>
<sequence length="265" mass="31935">MVLNDEVYFRSRLFYLELKLFTIFFVCKRRGVCLVKLNLLFVLLSFILIVHFILFNAFNLWHWATIFLFPTTALIIYLVSKRMAGKEDNYQPPDKDGWSFYHLQRTLLNKKPLFKGEEKRGFIQQYFTQRWRYVVSDIFDLRWYLSLRIYIEEDSFDVRWKRSRGFSQQEKWLIYKNGIVIGKANTVMNVKNMSKLKEVIFFEIEEETWATNALTVTSSISLMRDNKKEGLLRRNHLISNVQSINVTDDRSEYIMSLILHSYYFK</sequence>
<evidence type="ECO:0000256" key="1">
    <source>
        <dbReference type="SAM" id="Phobius"/>
    </source>
</evidence>
<name>A0A248TH49_9BACI</name>
<keyword evidence="1" id="KW-0472">Membrane</keyword>
<dbReference type="EMBL" id="CP022983">
    <property type="protein sequence ID" value="ASV67442.1"/>
    <property type="molecule type" value="Genomic_DNA"/>
</dbReference>
<dbReference type="AlphaFoldDB" id="A0A248TH49"/>
<accession>A0A248TH49</accession>
<keyword evidence="1" id="KW-0812">Transmembrane</keyword>
<dbReference type="Proteomes" id="UP000215137">
    <property type="component" value="Chromosome"/>
</dbReference>
<evidence type="ECO:0000313" key="2">
    <source>
        <dbReference type="EMBL" id="ASV67442.1"/>
    </source>
</evidence>
<dbReference type="KEGG" id="bko:CKF48_08930"/>
<feature type="transmembrane region" description="Helical" evidence="1">
    <location>
        <begin position="34"/>
        <end position="54"/>
    </location>
</feature>
<reference evidence="2 3" key="1">
    <citation type="submission" date="2017-08" db="EMBL/GenBank/DDBJ databases">
        <title>Complete Genome Sequence of Bacillus kochii Oregon-R-modENCODE STRAIN BDGP4, isolated from Drosophila melanogaster gut.</title>
        <authorList>
            <person name="Wan K.H."/>
            <person name="Yu C."/>
            <person name="Park S."/>
            <person name="Hammonds A.S."/>
            <person name="Booth B.W."/>
            <person name="Celniker S.E."/>
        </authorList>
    </citation>
    <scope>NUCLEOTIDE SEQUENCE [LARGE SCALE GENOMIC DNA]</scope>
    <source>
        <strain evidence="2 3">BDGP4</strain>
    </source>
</reference>
<keyword evidence="1" id="KW-1133">Transmembrane helix</keyword>
<evidence type="ECO:0000313" key="3">
    <source>
        <dbReference type="Proteomes" id="UP000215137"/>
    </source>
</evidence>
<gene>
    <name evidence="2" type="ORF">CKF48_08930</name>
</gene>
<protein>
    <submittedName>
        <fullName evidence="2">Uncharacterized protein</fullName>
    </submittedName>
</protein>
<proteinExistence type="predicted"/>